<protein>
    <submittedName>
        <fullName evidence="2">4880_t:CDS:1</fullName>
    </submittedName>
</protein>
<evidence type="ECO:0000313" key="3">
    <source>
        <dbReference type="Proteomes" id="UP000789405"/>
    </source>
</evidence>
<name>A0A9N9BUJ2_9GLOM</name>
<proteinExistence type="predicted"/>
<comment type="caution">
    <text evidence="2">The sequence shown here is derived from an EMBL/GenBank/DDBJ whole genome shotgun (WGS) entry which is preliminary data.</text>
</comment>
<dbReference type="Proteomes" id="UP000789405">
    <property type="component" value="Unassembled WGS sequence"/>
</dbReference>
<evidence type="ECO:0000256" key="1">
    <source>
        <dbReference type="SAM" id="MobiDB-lite"/>
    </source>
</evidence>
<feature type="region of interest" description="Disordered" evidence="1">
    <location>
        <begin position="1"/>
        <end position="40"/>
    </location>
</feature>
<evidence type="ECO:0000313" key="2">
    <source>
        <dbReference type="EMBL" id="CAG8578315.1"/>
    </source>
</evidence>
<dbReference type="AlphaFoldDB" id="A0A9N9BUJ2"/>
<feature type="non-terminal residue" evidence="2">
    <location>
        <position position="40"/>
    </location>
</feature>
<reference evidence="2" key="1">
    <citation type="submission" date="2021-06" db="EMBL/GenBank/DDBJ databases">
        <authorList>
            <person name="Kallberg Y."/>
            <person name="Tangrot J."/>
            <person name="Rosling A."/>
        </authorList>
    </citation>
    <scope>NUCLEOTIDE SEQUENCE</scope>
    <source>
        <strain evidence="2">MA453B</strain>
    </source>
</reference>
<keyword evidence="3" id="KW-1185">Reference proteome</keyword>
<organism evidence="2 3">
    <name type="scientific">Dentiscutata erythropus</name>
    <dbReference type="NCBI Taxonomy" id="1348616"/>
    <lineage>
        <taxon>Eukaryota</taxon>
        <taxon>Fungi</taxon>
        <taxon>Fungi incertae sedis</taxon>
        <taxon>Mucoromycota</taxon>
        <taxon>Glomeromycotina</taxon>
        <taxon>Glomeromycetes</taxon>
        <taxon>Diversisporales</taxon>
        <taxon>Gigasporaceae</taxon>
        <taxon>Dentiscutata</taxon>
    </lineage>
</organism>
<sequence>QPPKAGSAIPNEEATKKKPRKKKECAIPNEEATKKKLKLT</sequence>
<accession>A0A9N9BUJ2</accession>
<dbReference type="EMBL" id="CAJVPY010003002">
    <property type="protein sequence ID" value="CAG8578315.1"/>
    <property type="molecule type" value="Genomic_DNA"/>
</dbReference>
<gene>
    <name evidence="2" type="ORF">DERYTH_LOCUS6556</name>
</gene>